<protein>
    <recommendedName>
        <fullName evidence="4">DoxX family protein</fullName>
    </recommendedName>
</protein>
<dbReference type="Pfam" id="PF13781">
    <property type="entry name" value="DoxX_3"/>
    <property type="match status" value="1"/>
</dbReference>
<feature type="transmembrane region" description="Helical" evidence="1">
    <location>
        <begin position="107"/>
        <end position="128"/>
    </location>
</feature>
<evidence type="ECO:0008006" key="4">
    <source>
        <dbReference type="Google" id="ProtNLM"/>
    </source>
</evidence>
<keyword evidence="3" id="KW-1185">Reference proteome</keyword>
<keyword evidence="1" id="KW-1133">Transmembrane helix</keyword>
<proteinExistence type="predicted"/>
<dbReference type="Proteomes" id="UP000245627">
    <property type="component" value="Unassembled WGS sequence"/>
</dbReference>
<dbReference type="OrthoDB" id="1365847at2"/>
<comment type="caution">
    <text evidence="2">The sequence shown here is derived from an EMBL/GenBank/DDBJ whole genome shotgun (WGS) entry which is preliminary data.</text>
</comment>
<sequence>MNTEIKQSLHTILTYLLTAVWLVNGLFCKVLKLVPRHEEIVATILGATYARELTLMIGCAEILMAIWIFSGLLSRFNAITQISIVMLMNVLEMILVPHLLLWGYMNLVFALLFCALIYYWEFTLNYGLKRKSKC</sequence>
<accession>A0A2T8HN98</accession>
<dbReference type="InterPro" id="IPR025695">
    <property type="entry name" value="DoxX-like"/>
</dbReference>
<feature type="transmembrane region" description="Helical" evidence="1">
    <location>
        <begin position="53"/>
        <end position="72"/>
    </location>
</feature>
<evidence type="ECO:0000256" key="1">
    <source>
        <dbReference type="SAM" id="Phobius"/>
    </source>
</evidence>
<dbReference type="EMBL" id="QDKG01000001">
    <property type="protein sequence ID" value="PVH26906.1"/>
    <property type="molecule type" value="Genomic_DNA"/>
</dbReference>
<evidence type="ECO:0000313" key="2">
    <source>
        <dbReference type="EMBL" id="PVH26906.1"/>
    </source>
</evidence>
<dbReference type="AlphaFoldDB" id="A0A2T8HN98"/>
<reference evidence="2 3" key="1">
    <citation type="submission" date="2018-04" db="EMBL/GenBank/DDBJ databases">
        <title>Sphingobacterium cortibacter sp. nov.</title>
        <authorList>
            <person name="Li Y."/>
        </authorList>
    </citation>
    <scope>NUCLEOTIDE SEQUENCE [LARGE SCALE GENOMIC DNA]</scope>
    <source>
        <strain evidence="2 3">2c-3</strain>
    </source>
</reference>
<keyword evidence="1" id="KW-0812">Transmembrane</keyword>
<keyword evidence="1" id="KW-0472">Membrane</keyword>
<feature type="transmembrane region" description="Helical" evidence="1">
    <location>
        <begin position="12"/>
        <end position="33"/>
    </location>
</feature>
<feature type="transmembrane region" description="Helical" evidence="1">
    <location>
        <begin position="84"/>
        <end position="101"/>
    </location>
</feature>
<gene>
    <name evidence="2" type="ORF">DC487_04740</name>
</gene>
<organism evidence="2 3">
    <name type="scientific">Sphingobacterium corticibacter</name>
    <dbReference type="NCBI Taxonomy" id="2171749"/>
    <lineage>
        <taxon>Bacteria</taxon>
        <taxon>Pseudomonadati</taxon>
        <taxon>Bacteroidota</taxon>
        <taxon>Sphingobacteriia</taxon>
        <taxon>Sphingobacteriales</taxon>
        <taxon>Sphingobacteriaceae</taxon>
        <taxon>Sphingobacterium</taxon>
    </lineage>
</organism>
<name>A0A2T8HN98_9SPHI</name>
<evidence type="ECO:0000313" key="3">
    <source>
        <dbReference type="Proteomes" id="UP000245627"/>
    </source>
</evidence>
<dbReference type="RefSeq" id="WP_116774762.1">
    <property type="nucleotide sequence ID" value="NZ_QDKG01000001.1"/>
</dbReference>